<keyword evidence="4 6" id="KW-0808">Transferase</keyword>
<dbReference type="CDD" id="cd02440">
    <property type="entry name" value="AdoMet_MTases"/>
    <property type="match status" value="1"/>
</dbReference>
<sequence length="214" mass="23598">MDGVVVARLEAGLEALGLDRDPERIQAQQHYLELMVRWNRVHNLTAIQGDRELVSHHLLDSLSIHRFLHGDRVLDVGSGAGLPGIPLAIYHPARHFTLLDASAKRVRFLRQCALELGLDNVVAVHARIERYTPVEGFATVVSRAFATLADFTLAVRHAVSPGGHMLAMKGRYPAAELDALPTGVRVHAVHELQVPGLDARRHLADLGWEANDHN</sequence>
<dbReference type="AlphaFoldDB" id="A0A1A6C4S9"/>
<keyword evidence="3 6" id="KW-0489">Methyltransferase</keyword>
<comment type="subcellular location">
    <subcellularLocation>
        <location evidence="6">Cytoplasm</location>
    </subcellularLocation>
</comment>
<feature type="binding site" evidence="6">
    <location>
        <position position="82"/>
    </location>
    <ligand>
        <name>S-adenosyl-L-methionine</name>
        <dbReference type="ChEBI" id="CHEBI:59789"/>
    </ligand>
</feature>
<keyword evidence="8" id="KW-1185">Reference proteome</keyword>
<dbReference type="NCBIfam" id="TIGR00138">
    <property type="entry name" value="rsmG_gidB"/>
    <property type="match status" value="1"/>
</dbReference>
<proteinExistence type="inferred from homology"/>
<dbReference type="RefSeq" id="WP_038087789.1">
    <property type="nucleotide sequence ID" value="NZ_JQSG02000003.1"/>
</dbReference>
<dbReference type="GO" id="GO:0005829">
    <property type="term" value="C:cytosol"/>
    <property type="evidence" value="ECO:0007669"/>
    <property type="project" value="TreeGrafter"/>
</dbReference>
<feature type="binding site" evidence="6">
    <location>
        <position position="77"/>
    </location>
    <ligand>
        <name>S-adenosyl-L-methionine</name>
        <dbReference type="ChEBI" id="CHEBI:59789"/>
    </ligand>
</feature>
<dbReference type="PIRSF" id="PIRSF003078">
    <property type="entry name" value="GidB"/>
    <property type="match status" value="1"/>
</dbReference>
<comment type="catalytic activity">
    <reaction evidence="6">
        <text>guanosine(527) in 16S rRNA + S-adenosyl-L-methionine = N(7)-methylguanosine(527) in 16S rRNA + S-adenosyl-L-homocysteine</text>
        <dbReference type="Rhea" id="RHEA:42732"/>
        <dbReference type="Rhea" id="RHEA-COMP:10209"/>
        <dbReference type="Rhea" id="RHEA-COMP:10210"/>
        <dbReference type="ChEBI" id="CHEBI:57856"/>
        <dbReference type="ChEBI" id="CHEBI:59789"/>
        <dbReference type="ChEBI" id="CHEBI:74269"/>
        <dbReference type="ChEBI" id="CHEBI:74480"/>
        <dbReference type="EC" id="2.1.1.170"/>
    </reaction>
</comment>
<feature type="binding site" evidence="6">
    <location>
        <position position="143"/>
    </location>
    <ligand>
        <name>S-adenosyl-L-methionine</name>
        <dbReference type="ChEBI" id="CHEBI:59789"/>
    </ligand>
</feature>
<evidence type="ECO:0000256" key="6">
    <source>
        <dbReference type="HAMAP-Rule" id="MF_00074"/>
    </source>
</evidence>
<evidence type="ECO:0000256" key="2">
    <source>
        <dbReference type="ARBA" id="ARBA00022552"/>
    </source>
</evidence>
<evidence type="ECO:0000313" key="8">
    <source>
        <dbReference type="Proteomes" id="UP000029273"/>
    </source>
</evidence>
<evidence type="ECO:0000256" key="1">
    <source>
        <dbReference type="ARBA" id="ARBA00022490"/>
    </source>
</evidence>
<evidence type="ECO:0000256" key="5">
    <source>
        <dbReference type="ARBA" id="ARBA00022691"/>
    </source>
</evidence>
<dbReference type="PANTHER" id="PTHR31760">
    <property type="entry name" value="S-ADENOSYL-L-METHIONINE-DEPENDENT METHYLTRANSFERASES SUPERFAMILY PROTEIN"/>
    <property type="match status" value="1"/>
</dbReference>
<dbReference type="SUPFAM" id="SSF53335">
    <property type="entry name" value="S-adenosyl-L-methionine-dependent methyltransferases"/>
    <property type="match status" value="1"/>
</dbReference>
<dbReference type="PANTHER" id="PTHR31760:SF0">
    <property type="entry name" value="S-ADENOSYL-L-METHIONINE-DEPENDENT METHYLTRANSFERASES SUPERFAMILY PROTEIN"/>
    <property type="match status" value="1"/>
</dbReference>
<comment type="caution">
    <text evidence="7">The sequence shown here is derived from an EMBL/GenBank/DDBJ whole genome shotgun (WGS) entry which is preliminary data.</text>
</comment>
<dbReference type="InterPro" id="IPR029063">
    <property type="entry name" value="SAM-dependent_MTases_sf"/>
</dbReference>
<comment type="similarity">
    <text evidence="6">Belongs to the methyltransferase superfamily. RNA methyltransferase RsmG family.</text>
</comment>
<dbReference type="Proteomes" id="UP000029273">
    <property type="component" value="Unassembled WGS sequence"/>
</dbReference>
<dbReference type="OrthoDB" id="9808773at2"/>
<organism evidence="7 8">
    <name type="scientific">Acidihalobacter prosperus</name>
    <dbReference type="NCBI Taxonomy" id="160660"/>
    <lineage>
        <taxon>Bacteria</taxon>
        <taxon>Pseudomonadati</taxon>
        <taxon>Pseudomonadota</taxon>
        <taxon>Gammaproteobacteria</taxon>
        <taxon>Chromatiales</taxon>
        <taxon>Ectothiorhodospiraceae</taxon>
        <taxon>Acidihalobacter</taxon>
    </lineage>
</organism>
<dbReference type="Gene3D" id="3.40.50.150">
    <property type="entry name" value="Vaccinia Virus protein VP39"/>
    <property type="match status" value="1"/>
</dbReference>
<dbReference type="EC" id="2.1.1.170" evidence="6"/>
<evidence type="ECO:0000256" key="4">
    <source>
        <dbReference type="ARBA" id="ARBA00022679"/>
    </source>
</evidence>
<dbReference type="EMBL" id="JQSG02000003">
    <property type="protein sequence ID" value="OBS09567.1"/>
    <property type="molecule type" value="Genomic_DNA"/>
</dbReference>
<dbReference type="GO" id="GO:0070043">
    <property type="term" value="F:rRNA (guanine-N7-)-methyltransferase activity"/>
    <property type="evidence" value="ECO:0007669"/>
    <property type="project" value="UniProtKB-UniRule"/>
</dbReference>
<evidence type="ECO:0000313" key="7">
    <source>
        <dbReference type="EMBL" id="OBS09567.1"/>
    </source>
</evidence>
<keyword evidence="2 6" id="KW-0698">rRNA processing</keyword>
<comment type="function">
    <text evidence="6">Specifically methylates the N7 position of guanine in position 527 of 16S rRNA.</text>
</comment>
<dbReference type="InterPro" id="IPR003682">
    <property type="entry name" value="rRNA_ssu_MeTfrase_G"/>
</dbReference>
<feature type="binding site" evidence="6">
    <location>
        <begin position="100"/>
        <end position="102"/>
    </location>
    <ligand>
        <name>S-adenosyl-L-methionine</name>
        <dbReference type="ChEBI" id="CHEBI:59789"/>
    </ligand>
</feature>
<dbReference type="Pfam" id="PF02527">
    <property type="entry name" value="GidB"/>
    <property type="match status" value="1"/>
</dbReference>
<dbReference type="HAMAP" id="MF_00074">
    <property type="entry name" value="16SrRNA_methyltr_G"/>
    <property type="match status" value="1"/>
</dbReference>
<accession>A0A1A6C4S9</accession>
<name>A0A1A6C4S9_9GAMM</name>
<evidence type="ECO:0000256" key="3">
    <source>
        <dbReference type="ARBA" id="ARBA00022603"/>
    </source>
</evidence>
<reference evidence="7 8" key="1">
    <citation type="journal article" date="2014" name="Genome Announc.">
        <title>Draft Genome Sequence of the Iron-Oxidizing, Acidophilic, and Halotolerant 'Thiobacillus prosperus' Type Strain DSM 5130.</title>
        <authorList>
            <person name="Ossandon F.J."/>
            <person name="Cardenas J.P."/>
            <person name="Corbett M."/>
            <person name="Quatrini R."/>
            <person name="Holmes D.S."/>
            <person name="Watkin E."/>
        </authorList>
    </citation>
    <scope>NUCLEOTIDE SEQUENCE [LARGE SCALE GENOMIC DNA]</scope>
    <source>
        <strain evidence="7 8">DSM 5130</strain>
    </source>
</reference>
<gene>
    <name evidence="6" type="primary">rsmG</name>
    <name evidence="7" type="ORF">Thpro_021895</name>
</gene>
<protein>
    <recommendedName>
        <fullName evidence="6">Ribosomal RNA small subunit methyltransferase G</fullName>
        <ecNumber evidence="6">2.1.1.170</ecNumber>
    </recommendedName>
    <alternativeName>
        <fullName evidence="6">16S rRNA 7-methylguanosine methyltransferase</fullName>
        <shortName evidence="6">16S rRNA m7G methyltransferase</shortName>
    </alternativeName>
</protein>
<keyword evidence="1 6" id="KW-0963">Cytoplasm</keyword>
<feature type="binding site" evidence="6">
    <location>
        <begin position="128"/>
        <end position="129"/>
    </location>
    <ligand>
        <name>S-adenosyl-L-methionine</name>
        <dbReference type="ChEBI" id="CHEBI:59789"/>
    </ligand>
</feature>
<keyword evidence="5 6" id="KW-0949">S-adenosyl-L-methionine</keyword>